<organism evidence="1 2">
    <name type="scientific">Ancylostoma caninum</name>
    <name type="common">Dog hookworm</name>
    <dbReference type="NCBI Taxonomy" id="29170"/>
    <lineage>
        <taxon>Eukaryota</taxon>
        <taxon>Metazoa</taxon>
        <taxon>Ecdysozoa</taxon>
        <taxon>Nematoda</taxon>
        <taxon>Chromadorea</taxon>
        <taxon>Rhabditida</taxon>
        <taxon>Rhabditina</taxon>
        <taxon>Rhabditomorpha</taxon>
        <taxon>Strongyloidea</taxon>
        <taxon>Ancylostomatidae</taxon>
        <taxon>Ancylostomatinae</taxon>
        <taxon>Ancylostoma</taxon>
    </lineage>
</organism>
<dbReference type="EMBL" id="JOJR01001952">
    <property type="protein sequence ID" value="RCN29439.1"/>
    <property type="molecule type" value="Genomic_DNA"/>
</dbReference>
<accession>A0A368FEJ1</accession>
<sequence length="79" mass="9088">MNAYLFLSVRSVPVRTYIIDLPIFLIIEPLLVVSRTKPFLSWAPSARVGYGVNQAVHYMTSEYKSVSRTTLTERRILIK</sequence>
<evidence type="ECO:0000313" key="1">
    <source>
        <dbReference type="EMBL" id="RCN29439.1"/>
    </source>
</evidence>
<reference evidence="1 2" key="1">
    <citation type="submission" date="2014-10" db="EMBL/GenBank/DDBJ databases">
        <title>Draft genome of the hookworm Ancylostoma caninum.</title>
        <authorList>
            <person name="Mitreva M."/>
        </authorList>
    </citation>
    <scope>NUCLEOTIDE SEQUENCE [LARGE SCALE GENOMIC DNA]</scope>
    <source>
        <strain evidence="1 2">Baltimore</strain>
    </source>
</reference>
<dbReference type="AlphaFoldDB" id="A0A368FEJ1"/>
<proteinExistence type="predicted"/>
<name>A0A368FEJ1_ANCCA</name>
<comment type="caution">
    <text evidence="1">The sequence shown here is derived from an EMBL/GenBank/DDBJ whole genome shotgun (WGS) entry which is preliminary data.</text>
</comment>
<dbReference type="Proteomes" id="UP000252519">
    <property type="component" value="Unassembled WGS sequence"/>
</dbReference>
<evidence type="ECO:0000313" key="2">
    <source>
        <dbReference type="Proteomes" id="UP000252519"/>
    </source>
</evidence>
<keyword evidence="2" id="KW-1185">Reference proteome</keyword>
<gene>
    <name evidence="1" type="ORF">ANCCAN_24802</name>
</gene>
<protein>
    <submittedName>
        <fullName evidence="1">Uncharacterized protein</fullName>
    </submittedName>
</protein>